<dbReference type="EMBL" id="CAFZ01000009">
    <property type="protein sequence ID" value="CCA67112.1"/>
    <property type="molecule type" value="Genomic_DNA"/>
</dbReference>
<protein>
    <submittedName>
        <fullName evidence="1">Uncharacterized protein</fullName>
    </submittedName>
</protein>
<gene>
    <name evidence="1" type="ORF">PIIN_00946</name>
</gene>
<organism evidence="1 2">
    <name type="scientific">Serendipita indica (strain DSM 11827)</name>
    <name type="common">Root endophyte fungus</name>
    <name type="synonym">Piriformospora indica</name>
    <dbReference type="NCBI Taxonomy" id="1109443"/>
    <lineage>
        <taxon>Eukaryota</taxon>
        <taxon>Fungi</taxon>
        <taxon>Dikarya</taxon>
        <taxon>Basidiomycota</taxon>
        <taxon>Agaricomycotina</taxon>
        <taxon>Agaricomycetes</taxon>
        <taxon>Sebacinales</taxon>
        <taxon>Serendipitaceae</taxon>
        <taxon>Serendipita</taxon>
    </lineage>
</organism>
<evidence type="ECO:0000313" key="2">
    <source>
        <dbReference type="Proteomes" id="UP000007148"/>
    </source>
</evidence>
<keyword evidence="2" id="KW-1185">Reference proteome</keyword>
<accession>G4T6Z1</accession>
<reference evidence="1 2" key="1">
    <citation type="journal article" date="2011" name="PLoS Pathog.">
        <title>Endophytic Life Strategies Decoded by Genome and Transcriptome Analyses of the Mutualistic Root Symbiont Piriformospora indica.</title>
        <authorList>
            <person name="Zuccaro A."/>
            <person name="Lahrmann U."/>
            <person name="Guldener U."/>
            <person name="Langen G."/>
            <person name="Pfiffi S."/>
            <person name="Biedenkopf D."/>
            <person name="Wong P."/>
            <person name="Samans B."/>
            <person name="Grimm C."/>
            <person name="Basiewicz M."/>
            <person name="Murat C."/>
            <person name="Martin F."/>
            <person name="Kogel K.H."/>
        </authorList>
    </citation>
    <scope>NUCLEOTIDE SEQUENCE [LARGE SCALE GENOMIC DNA]</scope>
    <source>
        <strain evidence="1 2">DSM 11827</strain>
    </source>
</reference>
<comment type="caution">
    <text evidence="1">The sequence shown here is derived from an EMBL/GenBank/DDBJ whole genome shotgun (WGS) entry which is preliminary data.</text>
</comment>
<proteinExistence type="predicted"/>
<dbReference type="AlphaFoldDB" id="G4T6Z1"/>
<name>G4T6Z1_SERID</name>
<dbReference type="Gene3D" id="3.80.10.10">
    <property type="entry name" value="Ribonuclease Inhibitor"/>
    <property type="match status" value="1"/>
</dbReference>
<dbReference type="HOGENOM" id="CLU_036229_0_0_1"/>
<dbReference type="Proteomes" id="UP000007148">
    <property type="component" value="Unassembled WGS sequence"/>
</dbReference>
<evidence type="ECO:0000313" key="1">
    <source>
        <dbReference type="EMBL" id="CCA67112.1"/>
    </source>
</evidence>
<sequence length="436" mass="50285">MAAVGNQLPRELWETILDAVFDDLLLFETDPLRHFLTDRRILSKWHTENSEDAFYRQRATLRLVCHSWRDYVDSDGVKYRYTRLWDIHIYDEATIVQLSRARRIAGPHYPTIIERNRRKPHLKDHGYQISLDQRIMVELGLTLQSRLLGARILSTCTARLSHLVIKESPESFANLETLHLDLGFLFWPGPPLEMLDKITKNFRRLVFLWLELGTRFTFMSSDVLELPHLRTLIITAGSLSGIPYEKWRLPNLRHLDLSRFGDAREVARFWKGVSAFGKQLEVVIVRVGHRPENLEGLSDILTDCPNIKYLGAPLVNIVPWCPPSNHPLTTLVNTDDETLAFLDVGVGSGTDAIDMLIEFCTILANVTTIRESHDWEAPEFDRFRGERSKEVVEGSLVTYQDARLFQAADGLVKLAQRMKELSIRFEDKHGRLFGEQ</sequence>
<dbReference type="SUPFAM" id="SSF52058">
    <property type="entry name" value="L domain-like"/>
    <property type="match status" value="1"/>
</dbReference>
<dbReference type="OrthoDB" id="3240972at2759"/>
<dbReference type="InterPro" id="IPR032675">
    <property type="entry name" value="LRR_dom_sf"/>
</dbReference>
<dbReference type="InParanoid" id="G4T6Z1"/>